<comment type="caution">
    <text evidence="7">The sequence shown here is derived from an EMBL/GenBank/DDBJ whole genome shotgun (WGS) entry which is preliminary data.</text>
</comment>
<proteinExistence type="inferred from homology"/>
<dbReference type="GO" id="GO:0030976">
    <property type="term" value="F:thiamine pyrophosphate binding"/>
    <property type="evidence" value="ECO:0007669"/>
    <property type="project" value="InterPro"/>
</dbReference>
<keyword evidence="8" id="KW-1185">Reference proteome</keyword>
<dbReference type="EMBL" id="QGMK01000587">
    <property type="protein sequence ID" value="TVY80900.1"/>
    <property type="molecule type" value="Genomic_DNA"/>
</dbReference>
<dbReference type="GO" id="GO:0050660">
    <property type="term" value="F:flavin adenine dinucleotide binding"/>
    <property type="evidence" value="ECO:0007669"/>
    <property type="project" value="TreeGrafter"/>
</dbReference>
<name>A0A8T9CAS4_9HELO</name>
<feature type="domain" description="Thiamine pyrophosphate enzyme N-terminal TPP-binding" evidence="6">
    <location>
        <begin position="39"/>
        <end position="171"/>
    </location>
</feature>
<dbReference type="Pfam" id="PF02775">
    <property type="entry name" value="TPP_enzyme_C"/>
    <property type="match status" value="1"/>
</dbReference>
<dbReference type="InterPro" id="IPR045229">
    <property type="entry name" value="TPP_enz"/>
</dbReference>
<dbReference type="InterPro" id="IPR011766">
    <property type="entry name" value="TPP_enzyme_TPP-bd"/>
</dbReference>
<protein>
    <submittedName>
        <fullName evidence="7">Benzoylformate decarboxylase</fullName>
    </submittedName>
</protein>
<dbReference type="Pfam" id="PF02776">
    <property type="entry name" value="TPP_enzyme_N"/>
    <property type="match status" value="1"/>
</dbReference>
<dbReference type="GO" id="GO:0003984">
    <property type="term" value="F:acetolactate synthase activity"/>
    <property type="evidence" value="ECO:0007669"/>
    <property type="project" value="TreeGrafter"/>
</dbReference>
<dbReference type="GO" id="GO:0005739">
    <property type="term" value="C:mitochondrion"/>
    <property type="evidence" value="ECO:0007669"/>
    <property type="project" value="TreeGrafter"/>
</dbReference>
<organism evidence="7 8">
    <name type="scientific">Lachnellula suecica</name>
    <dbReference type="NCBI Taxonomy" id="602035"/>
    <lineage>
        <taxon>Eukaryota</taxon>
        <taxon>Fungi</taxon>
        <taxon>Dikarya</taxon>
        <taxon>Ascomycota</taxon>
        <taxon>Pezizomycotina</taxon>
        <taxon>Leotiomycetes</taxon>
        <taxon>Helotiales</taxon>
        <taxon>Lachnaceae</taxon>
        <taxon>Lachnellula</taxon>
    </lineage>
</organism>
<dbReference type="InterPro" id="IPR029061">
    <property type="entry name" value="THDP-binding"/>
</dbReference>
<evidence type="ECO:0000259" key="4">
    <source>
        <dbReference type="Pfam" id="PF00205"/>
    </source>
</evidence>
<reference evidence="7 8" key="1">
    <citation type="submission" date="2018-05" db="EMBL/GenBank/DDBJ databases">
        <title>Genome sequencing and assembly of the regulated plant pathogen Lachnellula willkommii and related sister species for the development of diagnostic species identification markers.</title>
        <authorList>
            <person name="Giroux E."/>
            <person name="Bilodeau G."/>
        </authorList>
    </citation>
    <scope>NUCLEOTIDE SEQUENCE [LARGE SCALE GENOMIC DNA]</scope>
    <source>
        <strain evidence="7 8">CBS 268.59</strain>
    </source>
</reference>
<keyword evidence="2 3" id="KW-0786">Thiamine pyrophosphate</keyword>
<evidence type="ECO:0000313" key="7">
    <source>
        <dbReference type="EMBL" id="TVY80900.1"/>
    </source>
</evidence>
<evidence type="ECO:0000256" key="3">
    <source>
        <dbReference type="RuleBase" id="RU362132"/>
    </source>
</evidence>
<dbReference type="GO" id="GO:0009099">
    <property type="term" value="P:L-valine biosynthetic process"/>
    <property type="evidence" value="ECO:0007669"/>
    <property type="project" value="TreeGrafter"/>
</dbReference>
<evidence type="ECO:0000313" key="8">
    <source>
        <dbReference type="Proteomes" id="UP000469558"/>
    </source>
</evidence>
<comment type="similarity">
    <text evidence="1 3">Belongs to the TPP enzyme family.</text>
</comment>
<gene>
    <name evidence="7" type="primary">mdlC_0</name>
    <name evidence="7" type="ORF">LSUE1_G007347</name>
</gene>
<evidence type="ECO:0000259" key="6">
    <source>
        <dbReference type="Pfam" id="PF02776"/>
    </source>
</evidence>
<dbReference type="Gene3D" id="3.40.50.970">
    <property type="match status" value="2"/>
</dbReference>
<dbReference type="PANTHER" id="PTHR18968">
    <property type="entry name" value="THIAMINE PYROPHOSPHATE ENZYMES"/>
    <property type="match status" value="1"/>
</dbReference>
<dbReference type="GO" id="GO:0000287">
    <property type="term" value="F:magnesium ion binding"/>
    <property type="evidence" value="ECO:0007669"/>
    <property type="project" value="InterPro"/>
</dbReference>
<dbReference type="GO" id="GO:0009097">
    <property type="term" value="P:isoleucine biosynthetic process"/>
    <property type="evidence" value="ECO:0007669"/>
    <property type="project" value="TreeGrafter"/>
</dbReference>
<accession>A0A8T9CAS4</accession>
<evidence type="ECO:0000259" key="5">
    <source>
        <dbReference type="Pfam" id="PF02775"/>
    </source>
</evidence>
<dbReference type="Pfam" id="PF00205">
    <property type="entry name" value="TPP_enzyme_M"/>
    <property type="match status" value="1"/>
</dbReference>
<dbReference type="SUPFAM" id="SSF52518">
    <property type="entry name" value="Thiamin diphosphate-binding fold (THDP-binding)"/>
    <property type="match status" value="2"/>
</dbReference>
<dbReference type="SUPFAM" id="SSF52467">
    <property type="entry name" value="DHS-like NAD/FAD-binding domain"/>
    <property type="match status" value="1"/>
</dbReference>
<dbReference type="CDD" id="cd02002">
    <property type="entry name" value="TPP_BFDC"/>
    <property type="match status" value="1"/>
</dbReference>
<dbReference type="InterPro" id="IPR012000">
    <property type="entry name" value="Thiamin_PyroP_enz_cen_dom"/>
</dbReference>
<dbReference type="CDD" id="cd07035">
    <property type="entry name" value="TPP_PYR_POX_like"/>
    <property type="match status" value="1"/>
</dbReference>
<feature type="domain" description="Thiamine pyrophosphate enzyme TPP-binding" evidence="5">
    <location>
        <begin position="459"/>
        <end position="611"/>
    </location>
</feature>
<evidence type="ECO:0000256" key="1">
    <source>
        <dbReference type="ARBA" id="ARBA00007812"/>
    </source>
</evidence>
<dbReference type="Gene3D" id="3.40.50.1220">
    <property type="entry name" value="TPP-binding domain"/>
    <property type="match status" value="1"/>
</dbReference>
<dbReference type="NCBIfam" id="NF006203">
    <property type="entry name" value="PRK08327.1"/>
    <property type="match status" value="1"/>
</dbReference>
<feature type="domain" description="Thiamine pyrophosphate enzyme central" evidence="4">
    <location>
        <begin position="243"/>
        <end position="349"/>
    </location>
</feature>
<evidence type="ECO:0000256" key="2">
    <source>
        <dbReference type="ARBA" id="ARBA00023052"/>
    </source>
</evidence>
<dbReference type="GO" id="GO:0005948">
    <property type="term" value="C:acetolactate synthase complex"/>
    <property type="evidence" value="ECO:0007669"/>
    <property type="project" value="TreeGrafter"/>
</dbReference>
<dbReference type="PANTHER" id="PTHR18968:SF164">
    <property type="entry name" value="PYRUVATE DECARBOXYLASE"/>
    <property type="match status" value="1"/>
</dbReference>
<dbReference type="OrthoDB" id="2867507at2759"/>
<sequence>MLPLASTPKRPAPCVSAVKPLEVHRFQYSTSLKESSDYTASDAFFEALWDSGVQACFVNLGSDHPSLMEAIVKGQQERKDRFPDIYTCPNEMVALSMADGWARATGRPQAVIVHVDVGTQALGAAMHNANTGRAPVLIFAGICPYTEDGSVQGGRTEYQHWLQDIPDQKAIVAQYCRYVGELRTGSTVKQMVARAMQFAMSDPKGPVYLTGAREVMAEKIEPSNFDQEKNGPVQPTALPETAVKKIADALVHAKSPIVITGYSGRNHACPPLLVKLANSIPGLRFFDTGGSDMCFPASHPGYGGFRLGFDLATTEADLILILDCDVPWIPSRNPPRKDARIYHVDIDPLNSAIGTSFFPAHGRWRADSFTALTQLNQYLEGMPAFQRQLQSPIYETRRKLLQEKQKEKLDHISRLALPAPGGSLDIHCVGSAIRAAAPKDTIFVVEAATNAIPLSDQLQPSTPGSWLNSAGAGLGWSGGAALGVKLAHDKAGTPKFVCQIVGDATFLFSVPGSVYWIASRYNIPVLTIVLNNRGWNSPRRSYEFVHPEGRGMKASNRELCIEFDPPPNYAGIAKAAAGEKFGSRDEGLFVGKAATSEELEPLLREAVDAVLGGRGAVVEVMLDVDERGYSNIEK</sequence>
<dbReference type="Proteomes" id="UP000469558">
    <property type="component" value="Unassembled WGS sequence"/>
</dbReference>
<dbReference type="InterPro" id="IPR029035">
    <property type="entry name" value="DHS-like_NAD/FAD-binding_dom"/>
</dbReference>
<dbReference type="AlphaFoldDB" id="A0A8T9CAS4"/>
<dbReference type="InterPro" id="IPR012001">
    <property type="entry name" value="Thiamin_PyroP_enz_TPP-bd_dom"/>
</dbReference>